<keyword evidence="4" id="KW-1133">Transmembrane helix</keyword>
<protein>
    <recommendedName>
        <fullName evidence="15">Cyclic nucleotide-binding domain-containing protein</fullName>
    </recommendedName>
</protein>
<evidence type="ECO:0000256" key="5">
    <source>
        <dbReference type="ARBA" id="ARBA00023065"/>
    </source>
</evidence>
<feature type="region of interest" description="Disordered" evidence="10">
    <location>
        <begin position="194"/>
        <end position="225"/>
    </location>
</feature>
<dbReference type="SUPFAM" id="SSF81383">
    <property type="entry name" value="F-box domain"/>
    <property type="match status" value="1"/>
</dbReference>
<dbReference type="CDD" id="cd00038">
    <property type="entry name" value="CAP_ED"/>
    <property type="match status" value="2"/>
</dbReference>
<keyword evidence="2" id="KW-0813">Transport</keyword>
<feature type="compositionally biased region" description="Polar residues" evidence="10">
    <location>
        <begin position="520"/>
        <end position="534"/>
    </location>
</feature>
<evidence type="ECO:0000259" key="11">
    <source>
        <dbReference type="PROSITE" id="PS50042"/>
    </source>
</evidence>
<dbReference type="SUPFAM" id="SSF52047">
    <property type="entry name" value="RNI-like"/>
    <property type="match status" value="1"/>
</dbReference>
<evidence type="ECO:0000256" key="2">
    <source>
        <dbReference type="ARBA" id="ARBA00022448"/>
    </source>
</evidence>
<dbReference type="SMART" id="SM00100">
    <property type="entry name" value="cNMP"/>
    <property type="match status" value="2"/>
</dbReference>
<feature type="region of interest" description="Disordered" evidence="10">
    <location>
        <begin position="493"/>
        <end position="534"/>
    </location>
</feature>
<accession>A0A6V8HA19</accession>
<dbReference type="InterPro" id="IPR050866">
    <property type="entry name" value="CNG_cation_channel"/>
</dbReference>
<evidence type="ECO:0000256" key="9">
    <source>
        <dbReference type="SAM" id="Coils"/>
    </source>
</evidence>
<evidence type="ECO:0000256" key="4">
    <source>
        <dbReference type="ARBA" id="ARBA00022989"/>
    </source>
</evidence>
<evidence type="ECO:0000256" key="1">
    <source>
        <dbReference type="ARBA" id="ARBA00004141"/>
    </source>
</evidence>
<sequence>MRRSRRSSSGASTKAAAPIPEAVSLIHSFDSALNPNRPARPSPLASSQIQGMPLDLIERIRNFPLFQSTPDSFLAEVGLHLRPQLHAANDYIVTEGDEAKAMYWLVRGAVAVTSRDGESVHAELKPGAFFGEIGVLMDRPRTATIIARSRCLLVVLTKEDFRKILPRFPEVERAIREEALERLSILEKKNKERFDAAEQTAGMNRRGSKRLRENNSGGLSPGEENDLRILNANKKRKSPSPGIADISSSALANGSINVRSLLKEMPLFSSLTPDLLHYLGLKLQPRSYPPFTDIIKQDSLGREIYFIARGEVEVLNENRDSEFRRGSENQIGHGAEVKARLRQGQYFGEIVSLSLTPRRTATVRSVTSVECLMLSGDVLAEFWQKCPDDLRQQIEVTAKKRLESTTDTDVLMPDAKDPTPPINQLTIDDKLKVTSLRRKSMPLVTLTESELDNTHQTNGDQEAPVLSPSDPDPFLNIGLDNVKFKSRRGSVGIIVPRDTSSAESSRQTTPTEPRPGSSFKAMSQTNGTPTRPRSTSLLYQYQQGNRGFLPDSVLVHIFEYLELHHLLRLRAVCVHWSKILTESPTLCRYLDLSFYNRKVTDDALSTIICPFIKDRPFYIDINNCFHITDEGFSTLVKTCGHNVRAWKMKSVWDVTATAILEMATKATGLQEVDLSNCRKVSDTLLARLVGWVVPSATLVQHNHMAAKNNLKPTIQTAAGAVYGCPQLKKLTLSYCKHVTDRSMHHIASHAAPRIEQVDLTRCTTITDQGFQYWGNAQFTRLRKLCLADCTYLTDHAIVCLTNAAKNLQELDLESSVISIDSSDGENQDTNQDAPYELDEEYTVPQAQYTLPRGHALAPVAAYLNKGKLRARSNEGAEDGDDEDGQYEDNDDVMLDGSYFVENNQNGAAGSQEEINEWASAQLEKIDADIEAVSKRIEVLDERKKKAEIRAAESRSKHRMGYISKKWGQFQLDKALKVAEDAEASVKKTDDELLRVRERLTRLRMRREDIEVDTVRMFTEARAKHRPRKKRSLTNRHFPPEHNLDSGDDSLSDAIRIQDEKEALERLKKGLPPARKADRACRRCKVDELGALKAELAKFREKSTVSVGAENPLSGITGYGPPTQKLARQNWALMVRGHGPRLPLPTSAAGDHSGSVSGKRNSPTESNDAGPSQPAKRQRQAANPLKQYSFQNETPETIAGPSKRGRKTGQTNSTRTTKPRQQTVSAPPEENNPSAYPFTFRYAPEESTNPTQPPTVDQPEIDAVSVSNPSLWWAQTISDRGGELPANIHYMSDWPRWENQMNEKQKLWFESLYSAGLQIPVVEGKNLGDNGGVEPLWPSWTRVAEELSQNQKEHLVKAVQGQFEIRELHDQDGVAQGTVDWQFAESQVQSQGQPAAQ</sequence>
<gene>
    <name evidence="13" type="ORF">TCE0_033f08899</name>
</gene>
<feature type="compositionally biased region" description="Polar residues" evidence="10">
    <location>
        <begin position="1185"/>
        <end position="1194"/>
    </location>
</feature>
<dbReference type="InterPro" id="IPR032675">
    <property type="entry name" value="LRR_dom_sf"/>
</dbReference>
<dbReference type="InterPro" id="IPR006553">
    <property type="entry name" value="Leu-rich_rpt_Cys-con_subtyp"/>
</dbReference>
<dbReference type="FunFam" id="2.60.120.10:FF:000057">
    <property type="entry name" value="Cyclic nucleotide-binding domain protein"/>
    <property type="match status" value="1"/>
</dbReference>
<feature type="coiled-coil region" evidence="9">
    <location>
        <begin position="922"/>
        <end position="998"/>
    </location>
</feature>
<dbReference type="Pfam" id="PF16643">
    <property type="entry name" value="cNMPbd_u2"/>
    <property type="match status" value="1"/>
</dbReference>
<comment type="caution">
    <text evidence="13">The sequence shown here is derived from an EMBL/GenBank/DDBJ whole genome shotgun (WGS) entry which is preliminary data.</text>
</comment>
<evidence type="ECO:0000259" key="12">
    <source>
        <dbReference type="PROSITE" id="PS50181"/>
    </source>
</evidence>
<comment type="subcellular location">
    <subcellularLocation>
        <location evidence="1">Membrane</location>
        <topology evidence="1">Multi-pass membrane protein</topology>
    </subcellularLocation>
</comment>
<dbReference type="PANTHER" id="PTHR45638">
    <property type="entry name" value="CYCLIC NUCLEOTIDE-GATED CATION CHANNEL SUBUNIT A"/>
    <property type="match status" value="1"/>
</dbReference>
<evidence type="ECO:0000313" key="13">
    <source>
        <dbReference type="EMBL" id="GAM38292.1"/>
    </source>
</evidence>
<feature type="compositionally biased region" description="Basic residues" evidence="10">
    <location>
        <begin position="1022"/>
        <end position="1033"/>
    </location>
</feature>
<dbReference type="Pfam" id="PF12937">
    <property type="entry name" value="F-box-like"/>
    <property type="match status" value="1"/>
</dbReference>
<feature type="region of interest" description="Disordered" evidence="10">
    <location>
        <begin position="1136"/>
        <end position="1255"/>
    </location>
</feature>
<dbReference type="InterPro" id="IPR018488">
    <property type="entry name" value="cNMP-bd_CS"/>
</dbReference>
<feature type="compositionally biased region" description="Polar residues" evidence="10">
    <location>
        <begin position="1207"/>
        <end position="1224"/>
    </location>
</feature>
<dbReference type="Gene3D" id="3.80.10.10">
    <property type="entry name" value="Ribonuclease Inhibitor"/>
    <property type="match status" value="1"/>
</dbReference>
<dbReference type="InterPro" id="IPR000595">
    <property type="entry name" value="cNMP-bd_dom"/>
</dbReference>
<keyword evidence="5" id="KW-0406">Ion transport</keyword>
<feature type="compositionally biased region" description="Polar residues" evidence="10">
    <location>
        <begin position="1153"/>
        <end position="1169"/>
    </location>
</feature>
<dbReference type="Gene3D" id="2.60.120.10">
    <property type="entry name" value="Jelly Rolls"/>
    <property type="match status" value="2"/>
</dbReference>
<dbReference type="InterPro" id="IPR014710">
    <property type="entry name" value="RmlC-like_jellyroll"/>
</dbReference>
<evidence type="ECO:0000256" key="8">
    <source>
        <dbReference type="ARBA" id="ARBA00023303"/>
    </source>
</evidence>
<dbReference type="SMART" id="SM00367">
    <property type="entry name" value="LRR_CC"/>
    <property type="match status" value="5"/>
</dbReference>
<dbReference type="SMART" id="SM00256">
    <property type="entry name" value="FBOX"/>
    <property type="match status" value="1"/>
</dbReference>
<evidence type="ECO:0000256" key="10">
    <source>
        <dbReference type="SAM" id="MobiDB-lite"/>
    </source>
</evidence>
<dbReference type="InterPro" id="IPR036047">
    <property type="entry name" value="F-box-like_dom_sf"/>
</dbReference>
<keyword evidence="7" id="KW-1071">Ligand-gated ion channel</keyword>
<keyword evidence="9" id="KW-0175">Coiled coil</keyword>
<dbReference type="PROSITE" id="PS00889">
    <property type="entry name" value="CNMP_BINDING_2"/>
    <property type="match status" value="1"/>
</dbReference>
<feature type="region of interest" description="Disordered" evidence="10">
    <location>
        <begin position="1021"/>
        <end position="1050"/>
    </location>
</feature>
<name>A0A6V8HA19_TALPI</name>
<evidence type="ECO:0008006" key="15">
    <source>
        <dbReference type="Google" id="ProtNLM"/>
    </source>
</evidence>
<dbReference type="GO" id="GO:0016020">
    <property type="term" value="C:membrane"/>
    <property type="evidence" value="ECO:0007669"/>
    <property type="project" value="UniProtKB-SubCell"/>
</dbReference>
<keyword evidence="8" id="KW-0407">Ion channel</keyword>
<dbReference type="GO" id="GO:0044877">
    <property type="term" value="F:protein-containing complex binding"/>
    <property type="evidence" value="ECO:0007669"/>
    <property type="project" value="TreeGrafter"/>
</dbReference>
<dbReference type="GO" id="GO:0005221">
    <property type="term" value="F:intracellularly cyclic nucleotide-activated monoatomic cation channel activity"/>
    <property type="evidence" value="ECO:0007669"/>
    <property type="project" value="InterPro"/>
</dbReference>
<keyword evidence="3" id="KW-0812">Transmembrane</keyword>
<evidence type="ECO:0000256" key="7">
    <source>
        <dbReference type="ARBA" id="ARBA00023286"/>
    </source>
</evidence>
<dbReference type="Pfam" id="PF00027">
    <property type="entry name" value="cNMP_binding"/>
    <property type="match status" value="2"/>
</dbReference>
<feature type="domain" description="F-box" evidence="12">
    <location>
        <begin position="543"/>
        <end position="589"/>
    </location>
</feature>
<evidence type="ECO:0000256" key="3">
    <source>
        <dbReference type="ARBA" id="ARBA00022692"/>
    </source>
</evidence>
<dbReference type="PANTHER" id="PTHR45638:SF24">
    <property type="entry name" value="CYCLIC NUCLEOTIDE-BINDING DOMAIN PROTEIN (AFU_ORTHOLOGUE AFUA_2G03170)"/>
    <property type="match status" value="1"/>
</dbReference>
<evidence type="ECO:0000313" key="14">
    <source>
        <dbReference type="Proteomes" id="UP000053095"/>
    </source>
</evidence>
<dbReference type="InterPro" id="IPR001810">
    <property type="entry name" value="F-box_dom"/>
</dbReference>
<dbReference type="InterPro" id="IPR018490">
    <property type="entry name" value="cNMP-bd_dom_sf"/>
</dbReference>
<feature type="domain" description="Cyclic nucleotide-binding" evidence="11">
    <location>
        <begin position="65"/>
        <end position="182"/>
    </location>
</feature>
<feature type="domain" description="Cyclic nucleotide-binding" evidence="11">
    <location>
        <begin position="267"/>
        <end position="400"/>
    </location>
</feature>
<dbReference type="EMBL" id="DF933829">
    <property type="protein sequence ID" value="GAM38292.1"/>
    <property type="molecule type" value="Genomic_DNA"/>
</dbReference>
<dbReference type="PROSITE" id="PS50181">
    <property type="entry name" value="FBOX"/>
    <property type="match status" value="1"/>
</dbReference>
<feature type="compositionally biased region" description="Polar residues" evidence="10">
    <location>
        <begin position="498"/>
        <end position="511"/>
    </location>
</feature>
<dbReference type="Proteomes" id="UP000053095">
    <property type="component" value="Unassembled WGS sequence"/>
</dbReference>
<dbReference type="SUPFAM" id="SSF51206">
    <property type="entry name" value="cAMP-binding domain-like"/>
    <property type="match status" value="2"/>
</dbReference>
<organism evidence="13 14">
    <name type="scientific">Talaromyces pinophilus</name>
    <name type="common">Penicillium pinophilum</name>
    <dbReference type="NCBI Taxonomy" id="128442"/>
    <lineage>
        <taxon>Eukaryota</taxon>
        <taxon>Fungi</taxon>
        <taxon>Dikarya</taxon>
        <taxon>Ascomycota</taxon>
        <taxon>Pezizomycotina</taxon>
        <taxon>Eurotiomycetes</taxon>
        <taxon>Eurotiomycetidae</taxon>
        <taxon>Eurotiales</taxon>
        <taxon>Trichocomaceae</taxon>
        <taxon>Talaromyces</taxon>
        <taxon>Talaromyces sect. Talaromyces</taxon>
    </lineage>
</organism>
<keyword evidence="14" id="KW-1185">Reference proteome</keyword>
<dbReference type="PROSITE" id="PS50042">
    <property type="entry name" value="CNMP_BINDING_3"/>
    <property type="match status" value="2"/>
</dbReference>
<reference evidence="14" key="1">
    <citation type="journal article" date="2015" name="Genome Announc.">
        <title>Draft genome sequence of Talaromyces cellulolyticus strain Y-94, a source of lignocellulosic biomass-degrading enzymes.</title>
        <authorList>
            <person name="Fujii T."/>
            <person name="Koike H."/>
            <person name="Sawayama S."/>
            <person name="Yano S."/>
            <person name="Inoue H."/>
        </authorList>
    </citation>
    <scope>NUCLEOTIDE SEQUENCE [LARGE SCALE GENOMIC DNA]</scope>
    <source>
        <strain evidence="14">Y-94</strain>
    </source>
</reference>
<keyword evidence="6" id="KW-0472">Membrane</keyword>
<evidence type="ECO:0000256" key="6">
    <source>
        <dbReference type="ARBA" id="ARBA00023136"/>
    </source>
</evidence>
<feature type="region of interest" description="Disordered" evidence="10">
    <location>
        <begin position="444"/>
        <end position="472"/>
    </location>
</feature>
<proteinExistence type="predicted"/>